<gene>
    <name evidence="4" type="ORF">J8273_7454</name>
</gene>
<dbReference type="InterPro" id="IPR037695">
    <property type="entry name" value="IQUB"/>
</dbReference>
<evidence type="ECO:0000313" key="5">
    <source>
        <dbReference type="Proteomes" id="UP000717585"/>
    </source>
</evidence>
<protein>
    <recommendedName>
        <fullName evidence="3">IQ motif and ubiquitin-like domain-containing protein</fullName>
    </recommendedName>
</protein>
<feature type="region of interest" description="Disordered" evidence="2">
    <location>
        <begin position="333"/>
        <end position="376"/>
    </location>
</feature>
<dbReference type="InterPro" id="IPR057887">
    <property type="entry name" value="IQUB_helical"/>
</dbReference>
<keyword evidence="1" id="KW-0175">Coiled coil</keyword>
<evidence type="ECO:0000256" key="2">
    <source>
        <dbReference type="SAM" id="MobiDB-lite"/>
    </source>
</evidence>
<keyword evidence="5" id="KW-1185">Reference proteome</keyword>
<dbReference type="AlphaFoldDB" id="A0A8J6E7X3"/>
<evidence type="ECO:0000313" key="4">
    <source>
        <dbReference type="EMBL" id="KAG9391180.1"/>
    </source>
</evidence>
<feature type="compositionally biased region" description="Polar residues" evidence="2">
    <location>
        <begin position="348"/>
        <end position="357"/>
    </location>
</feature>
<comment type="caution">
    <text evidence="4">The sequence shown here is derived from an EMBL/GenBank/DDBJ whole genome shotgun (WGS) entry which is preliminary data.</text>
</comment>
<evidence type="ECO:0000259" key="3">
    <source>
        <dbReference type="Pfam" id="PF25805"/>
    </source>
</evidence>
<organism evidence="4 5">
    <name type="scientific">Carpediemonas membranifera</name>
    <dbReference type="NCBI Taxonomy" id="201153"/>
    <lineage>
        <taxon>Eukaryota</taxon>
        <taxon>Metamonada</taxon>
        <taxon>Carpediemonas-like organisms</taxon>
        <taxon>Carpediemonas</taxon>
    </lineage>
</organism>
<dbReference type="EMBL" id="JAHDYR010000062">
    <property type="protein sequence ID" value="KAG9391180.1"/>
    <property type="molecule type" value="Genomic_DNA"/>
</dbReference>
<feature type="compositionally biased region" description="Acidic residues" evidence="2">
    <location>
        <begin position="358"/>
        <end position="376"/>
    </location>
</feature>
<proteinExistence type="predicted"/>
<dbReference type="PROSITE" id="PS50096">
    <property type="entry name" value="IQ"/>
    <property type="match status" value="1"/>
</dbReference>
<dbReference type="OrthoDB" id="10265862at2759"/>
<sequence length="376" mass="43864">MEDTMEQATQTIITRMRPPPAAITKFERDTQTVETKVTTSQSQREFAVQTGCPRNFVESTKMDRTMEAGTYETADDFNARKLAALIVIQKHFRSYFARKEVERRRQERHIQLEEEKERIEQEAARLRAAREKEVQRRIHPRTGRDFQVLYDELAVWVKEQKLRIQEAGLPEYETKAALATLLNKQTKLLQTIDGLKLEASKQNKIDKIDKQIRGMAAPKVWPAYDGREPVSVHTPDTVRAGELADLYYGLTNTLLTVDERLDVLLHVKWTVKEFDCPLTRDIVTLIDREADSIDRRRPEKSLVYLRQRIAANFLQFLMEPEFNPAALPYQRVDPEKLKRPRTKPLGQPSRTRYVSVQTEEDEDLEDDMDEMLDMSI</sequence>
<dbReference type="PANTHER" id="PTHR21074:SF0">
    <property type="entry name" value="IQ AND UBIQUITIN-LIKE DOMAIN-CONTAINING PROTEIN"/>
    <property type="match status" value="1"/>
</dbReference>
<reference evidence="4" key="1">
    <citation type="submission" date="2021-05" db="EMBL/GenBank/DDBJ databases">
        <title>A free-living protist that lacks canonical eukaryotic 1 DNA replication and segregation systems.</title>
        <authorList>
            <person name="Salas-Leiva D.E."/>
            <person name="Tromer E.C."/>
            <person name="Curtis B.A."/>
            <person name="Jerlstrom-Hultqvist J."/>
            <person name="Kolisko M."/>
            <person name="Yi Z."/>
            <person name="Salas-Leiva J.S."/>
            <person name="Gallot-Lavallee L."/>
            <person name="Kops G.J.P.L."/>
            <person name="Archibald J.M."/>
            <person name="Simpson A.G.B."/>
            <person name="Roger A.J."/>
        </authorList>
    </citation>
    <scope>NUCLEOTIDE SEQUENCE</scope>
    <source>
        <strain evidence="4">BICM</strain>
    </source>
</reference>
<dbReference type="Proteomes" id="UP000717585">
    <property type="component" value="Unassembled WGS sequence"/>
</dbReference>
<feature type="domain" description="IQ motif and ubiquitin-like" evidence="3">
    <location>
        <begin position="201"/>
        <end position="337"/>
    </location>
</feature>
<feature type="coiled-coil region" evidence="1">
    <location>
        <begin position="98"/>
        <end position="136"/>
    </location>
</feature>
<dbReference type="Pfam" id="PF25805">
    <property type="entry name" value="IQUB"/>
    <property type="match status" value="1"/>
</dbReference>
<dbReference type="PANTHER" id="PTHR21074">
    <property type="entry name" value="IQ AND UBIQUITIN-LIKE DOMAIN-CONTAINING PROTEIN"/>
    <property type="match status" value="1"/>
</dbReference>
<evidence type="ECO:0000256" key="1">
    <source>
        <dbReference type="SAM" id="Coils"/>
    </source>
</evidence>
<accession>A0A8J6E7X3</accession>
<name>A0A8J6E7X3_9EUKA</name>